<dbReference type="OrthoDB" id="5547695at2759"/>
<evidence type="ECO:0000259" key="2">
    <source>
        <dbReference type="Pfam" id="PF13349"/>
    </source>
</evidence>
<reference evidence="3" key="1">
    <citation type="submission" date="2022-07" db="EMBL/GenBank/DDBJ databases">
        <title>Phylogenomic reconstructions and comparative analyses of Kickxellomycotina fungi.</title>
        <authorList>
            <person name="Reynolds N.K."/>
            <person name="Stajich J.E."/>
            <person name="Barry K."/>
            <person name="Grigoriev I.V."/>
            <person name="Crous P."/>
            <person name="Smith M.E."/>
        </authorList>
    </citation>
    <scope>NUCLEOTIDE SEQUENCE</scope>
    <source>
        <strain evidence="3">IMI 214461</strain>
    </source>
</reference>
<sequence>MSDEKPVKYIVHADGHVPDLEAGAAETARLTEEQPQQPQRGSYKKRILKGILKVSLVVLAINLMLILPAHREGDSLFSPFGVDRLAKWWKDCGGMGGEHSRHGGDHAHGLQPFAPVRRPGLGHPVDHRPSRPYPMPVIGADQPFHRPLPKPLHGAAKPHRRPTRPYPMPLIGANKMTKPFRGAAKWNKPLAHINPGAMSALVNGKLPATMVDFLFSSGDRTCTPTIPVEGLEKSTFNATEFNKIVHRVVGNIGTDIHVESTTEPMAFFEVRALVSDPEVAEDIKLSETRSEDGEVVFQLTGPKWLGQGKCAHAAIVLRVPETVTDLVALRSSFVYGKYKLSKKLAHSIKFGDFEVNTAVGDIVTPPIHADNVVINTVSGNIHGHYLISSSASVHSVSGKIDIGVNVRKADRSSITAESVSGAVDVRVSGGFAGSFTARTINGEVEVEDVSDGSNRLHFDKDLRRVKTGTYGPENDSRAGESVLRAAVINGDVSVEFE</sequence>
<comment type="caution">
    <text evidence="3">The sequence shown here is derived from an EMBL/GenBank/DDBJ whole genome shotgun (WGS) entry which is preliminary data.</text>
</comment>
<dbReference type="Pfam" id="PF13349">
    <property type="entry name" value="DUF4097"/>
    <property type="match status" value="1"/>
</dbReference>
<organism evidence="3 4">
    <name type="scientific">Coemansia thaxteri</name>
    <dbReference type="NCBI Taxonomy" id="2663907"/>
    <lineage>
        <taxon>Eukaryota</taxon>
        <taxon>Fungi</taxon>
        <taxon>Fungi incertae sedis</taxon>
        <taxon>Zoopagomycota</taxon>
        <taxon>Kickxellomycotina</taxon>
        <taxon>Kickxellomycetes</taxon>
        <taxon>Kickxellales</taxon>
        <taxon>Kickxellaceae</taxon>
        <taxon>Coemansia</taxon>
    </lineage>
</organism>
<evidence type="ECO:0000313" key="3">
    <source>
        <dbReference type="EMBL" id="KAJ2006709.1"/>
    </source>
</evidence>
<evidence type="ECO:0000256" key="1">
    <source>
        <dbReference type="SAM" id="Phobius"/>
    </source>
</evidence>
<dbReference type="EMBL" id="JANBQF010000050">
    <property type="protein sequence ID" value="KAJ2006709.1"/>
    <property type="molecule type" value="Genomic_DNA"/>
</dbReference>
<evidence type="ECO:0000313" key="4">
    <source>
        <dbReference type="Proteomes" id="UP001150907"/>
    </source>
</evidence>
<gene>
    <name evidence="3" type="ORF">H4R26_001206</name>
</gene>
<feature type="transmembrane region" description="Helical" evidence="1">
    <location>
        <begin position="50"/>
        <end position="69"/>
    </location>
</feature>
<dbReference type="InterPro" id="IPR025164">
    <property type="entry name" value="Toastrack_DUF4097"/>
</dbReference>
<feature type="domain" description="DUF4097" evidence="2">
    <location>
        <begin position="347"/>
        <end position="494"/>
    </location>
</feature>
<dbReference type="Proteomes" id="UP001150907">
    <property type="component" value="Unassembled WGS sequence"/>
</dbReference>
<keyword evidence="4" id="KW-1185">Reference proteome</keyword>
<name>A0A9W8BGC9_9FUNG</name>
<keyword evidence="1" id="KW-0472">Membrane</keyword>
<accession>A0A9W8BGC9</accession>
<protein>
    <recommendedName>
        <fullName evidence="2">DUF4097 domain-containing protein</fullName>
    </recommendedName>
</protein>
<dbReference type="AlphaFoldDB" id="A0A9W8BGC9"/>
<keyword evidence="1" id="KW-0812">Transmembrane</keyword>
<proteinExistence type="predicted"/>
<keyword evidence="1" id="KW-1133">Transmembrane helix</keyword>